<feature type="compositionally biased region" description="Basic residues" evidence="1">
    <location>
        <begin position="141"/>
        <end position="156"/>
    </location>
</feature>
<feature type="region of interest" description="Disordered" evidence="1">
    <location>
        <begin position="823"/>
        <end position="867"/>
    </location>
</feature>
<feature type="region of interest" description="Disordered" evidence="1">
    <location>
        <begin position="898"/>
        <end position="996"/>
    </location>
</feature>
<feature type="compositionally biased region" description="Basic residues" evidence="1">
    <location>
        <begin position="88"/>
        <end position="99"/>
    </location>
</feature>
<dbReference type="GO" id="GO:0005740">
    <property type="term" value="C:mitochondrial envelope"/>
    <property type="evidence" value="ECO:0007669"/>
    <property type="project" value="TreeGrafter"/>
</dbReference>
<reference evidence="2 3" key="1">
    <citation type="submission" date="2021-08" db="EMBL/GenBank/DDBJ databases">
        <title>Draft Genome Sequence of Phanerochaete sordida strain YK-624.</title>
        <authorList>
            <person name="Mori T."/>
            <person name="Dohra H."/>
            <person name="Suzuki T."/>
            <person name="Kawagishi H."/>
            <person name="Hirai H."/>
        </authorList>
    </citation>
    <scope>NUCLEOTIDE SEQUENCE [LARGE SCALE GENOMIC DNA]</scope>
    <source>
        <strain evidence="2 3">YK-624</strain>
    </source>
</reference>
<dbReference type="Proteomes" id="UP000703269">
    <property type="component" value="Unassembled WGS sequence"/>
</dbReference>
<sequence length="996" mass="110177">MQSFTRALKTSAARSLARLLVCRPTSRIPHVRHASLATSARDAAPSPYRKDFVGQISQIADKASQMSRLQKAELLQALRSHSEGTTKGSKRKGSKRKAKAPPPSKKASRKATPVQRVRMIHNELSALSTTDAVTGTDASSKARKAGANKKHEKVPKRSTNSGWANEPILPTTPDLNSLGKFWTEGWGTDDLAEDDHGAYYSDDDAIPSLPKSSTFTQRFAGVIEPSEGEFHLYDLDPPTEQRPVPRLAHNLDRALFNPGVNWLQDPRSRVFNYSPWLENIPKVQDFDFSRVSGFIKSSMDEDLFRLAKTNGAKFAGSTSSLTGMLSHIYFALSNGKDVDTSVLSQAFSDERRTFTPAQRFPTSTVLWYRNGIYSTDSYSFDSTSDKNVLTWMGTMLEKFLTMPEPAFKKLLRSSPAPTTPVDQRRETCRYAKVGSYVMRSQLDCQDPRLPGTGVFDIKTRACLPVRMDVINYEENSGYLIRQMHGTLESFEREYYDLIRSAFLKYSFQARIGNMDGVFVAYHNTARIFGFQYVPLEEMDERLFGSKSAGPFIFEKCVKLLEVISTEITSHFPEQHIACVWEADSANGAVCVWAEPHEWNGAPEDKPIVELKACFEHFLDGSPIKGSSVIPQASDAPWTVAYTILQSHDSISDIRSRQQLALEKQRQVFNLPTGVSVEEMAEVWEAMDFGGEDVVNASKSAAFSPERFRKPNLAIRKLRALSRQGRSDVAREAQRFANEEKVVWEPVEEAFFDGARHADDAAETEDGATRPQVSPADAVIATLTNIAQAKAKQREGSHYQPEREPLAELLAAVSAPKKAIAEASAADSKPAMPSKPTFAEEPKLLNSEKRKARASESHPRAGDTEALQAARKTLDQFLAIKAAEHEDLAQALRNEDMLLEDSVSTQEMPPSEQSSALLDTDLHEAKSIDDRQLTEGSTSTSSAKPTAEPQPVEDAVYNAHAAQPTEDAEPINDEARTLDSNAADAPGAHSDANSSKN</sequence>
<dbReference type="Pfam" id="PF08634">
    <property type="entry name" value="Pet127"/>
    <property type="match status" value="1"/>
</dbReference>
<dbReference type="EMBL" id="BPQB01000143">
    <property type="protein sequence ID" value="GJF00271.1"/>
    <property type="molecule type" value="Genomic_DNA"/>
</dbReference>
<dbReference type="PANTHER" id="PTHR31014">
    <property type="entry name" value="MITOCHONDRIAL TRANSLATION SYSTEM COMPONENT PET127-RELATED"/>
    <property type="match status" value="1"/>
</dbReference>
<evidence type="ECO:0000256" key="1">
    <source>
        <dbReference type="SAM" id="MobiDB-lite"/>
    </source>
</evidence>
<feature type="compositionally biased region" description="Polar residues" evidence="1">
    <location>
        <begin position="901"/>
        <end position="916"/>
    </location>
</feature>
<evidence type="ECO:0000313" key="3">
    <source>
        <dbReference type="Proteomes" id="UP000703269"/>
    </source>
</evidence>
<accession>A0A9P3LMC1</accession>
<feature type="compositionally biased region" description="Basic and acidic residues" evidence="1">
    <location>
        <begin position="837"/>
        <end position="862"/>
    </location>
</feature>
<feature type="compositionally biased region" description="Polar residues" evidence="1">
    <location>
        <begin position="933"/>
        <end position="943"/>
    </location>
</feature>
<feature type="region of interest" description="Disordered" evidence="1">
    <location>
        <begin position="131"/>
        <end position="170"/>
    </location>
</feature>
<gene>
    <name evidence="2" type="ORF">PsYK624_165550</name>
</gene>
<dbReference type="OrthoDB" id="10249045at2759"/>
<organism evidence="2 3">
    <name type="scientific">Phanerochaete sordida</name>
    <dbReference type="NCBI Taxonomy" id="48140"/>
    <lineage>
        <taxon>Eukaryota</taxon>
        <taxon>Fungi</taxon>
        <taxon>Dikarya</taxon>
        <taxon>Basidiomycota</taxon>
        <taxon>Agaricomycotina</taxon>
        <taxon>Agaricomycetes</taxon>
        <taxon>Polyporales</taxon>
        <taxon>Phanerochaetaceae</taxon>
        <taxon>Phanerochaete</taxon>
    </lineage>
</organism>
<dbReference type="PANTHER" id="PTHR31014:SF0">
    <property type="entry name" value="MITOCHONDRIAL TRANSLATION SYSTEM COMPONENT PET127-RELATED"/>
    <property type="match status" value="1"/>
</dbReference>
<protein>
    <submittedName>
        <fullName evidence="2">Mitochondrial protein Pet127-domain-containing protein</fullName>
    </submittedName>
</protein>
<evidence type="ECO:0000313" key="2">
    <source>
        <dbReference type="EMBL" id="GJF00271.1"/>
    </source>
</evidence>
<dbReference type="InterPro" id="IPR013943">
    <property type="entry name" value="Pet127"/>
</dbReference>
<proteinExistence type="predicted"/>
<feature type="compositionally biased region" description="Basic and acidic residues" evidence="1">
    <location>
        <begin position="919"/>
        <end position="932"/>
    </location>
</feature>
<name>A0A9P3LMC1_9APHY</name>
<keyword evidence="3" id="KW-1185">Reference proteome</keyword>
<feature type="region of interest" description="Disordered" evidence="1">
    <location>
        <begin position="77"/>
        <end position="114"/>
    </location>
</feature>
<dbReference type="GO" id="GO:0000964">
    <property type="term" value="P:mitochondrial RNA 5'-end processing"/>
    <property type="evidence" value="ECO:0007669"/>
    <property type="project" value="TreeGrafter"/>
</dbReference>
<dbReference type="AlphaFoldDB" id="A0A9P3LMC1"/>
<comment type="caution">
    <text evidence="2">The sequence shown here is derived from an EMBL/GenBank/DDBJ whole genome shotgun (WGS) entry which is preliminary data.</text>
</comment>